<dbReference type="NCBIfam" id="TIGR01301">
    <property type="entry name" value="GPH_sucrose"/>
    <property type="match status" value="1"/>
</dbReference>
<feature type="transmembrane region" description="Helical" evidence="11">
    <location>
        <begin position="134"/>
        <end position="154"/>
    </location>
</feature>
<comment type="caution">
    <text evidence="12">The sequence shown here is derived from an EMBL/GenBank/DDBJ whole genome shotgun (WGS) entry which is preliminary data.</text>
</comment>
<evidence type="ECO:0008006" key="14">
    <source>
        <dbReference type="Google" id="ProtNLM"/>
    </source>
</evidence>
<comment type="subcellular location">
    <subcellularLocation>
        <location evidence="1">Membrane</location>
        <topology evidence="1">Multi-pass membrane protein</topology>
    </subcellularLocation>
</comment>
<accession>A0AAV7H7I2</accession>
<feature type="transmembrane region" description="Helical" evidence="11">
    <location>
        <begin position="391"/>
        <end position="413"/>
    </location>
</feature>
<dbReference type="AlphaFoldDB" id="A0AAV7H7I2"/>
<reference evidence="12 13" key="1">
    <citation type="journal article" date="2021" name="Hortic Res">
        <title>Chromosome-scale assembly of the Dendrobium chrysotoxum genome enhances the understanding of orchid evolution.</title>
        <authorList>
            <person name="Zhang Y."/>
            <person name="Zhang G.Q."/>
            <person name="Zhang D."/>
            <person name="Liu X.D."/>
            <person name="Xu X.Y."/>
            <person name="Sun W.H."/>
            <person name="Yu X."/>
            <person name="Zhu X."/>
            <person name="Wang Z.W."/>
            <person name="Zhao X."/>
            <person name="Zhong W.Y."/>
            <person name="Chen H."/>
            <person name="Yin W.L."/>
            <person name="Huang T."/>
            <person name="Niu S.C."/>
            <person name="Liu Z.J."/>
        </authorList>
    </citation>
    <scope>NUCLEOTIDE SEQUENCE [LARGE SCALE GENOMIC DNA]</scope>
    <source>
        <strain evidence="12">Lindl</strain>
    </source>
</reference>
<keyword evidence="9 11" id="KW-0472">Membrane</keyword>
<feature type="transmembrane region" description="Helical" evidence="11">
    <location>
        <begin position="428"/>
        <end position="454"/>
    </location>
</feature>
<dbReference type="Pfam" id="PF13347">
    <property type="entry name" value="MFS_2"/>
    <property type="match status" value="1"/>
</dbReference>
<evidence type="ECO:0000256" key="3">
    <source>
        <dbReference type="ARBA" id="ARBA00007134"/>
    </source>
</evidence>
<feature type="compositionally biased region" description="Polar residues" evidence="10">
    <location>
        <begin position="21"/>
        <end position="34"/>
    </location>
</feature>
<feature type="compositionally biased region" description="Pro residues" evidence="10">
    <location>
        <begin position="44"/>
        <end position="55"/>
    </location>
</feature>
<comment type="pathway">
    <text evidence="2">Glycan biosynthesis; sucrose metabolism.</text>
</comment>
<dbReference type="Gene3D" id="1.20.1250.20">
    <property type="entry name" value="MFS general substrate transporter like domains"/>
    <property type="match status" value="1"/>
</dbReference>
<keyword evidence="8 11" id="KW-1133">Transmembrane helix</keyword>
<evidence type="ECO:0000256" key="9">
    <source>
        <dbReference type="ARBA" id="ARBA00023136"/>
    </source>
</evidence>
<dbReference type="InterPro" id="IPR036259">
    <property type="entry name" value="MFS_trans_sf"/>
</dbReference>
<proteinExistence type="inferred from homology"/>
<feature type="transmembrane region" description="Helical" evidence="11">
    <location>
        <begin position="257"/>
        <end position="274"/>
    </location>
</feature>
<feature type="transmembrane region" description="Helical" evidence="11">
    <location>
        <begin position="309"/>
        <end position="331"/>
    </location>
</feature>
<dbReference type="CDD" id="cd17313">
    <property type="entry name" value="MFS_SLC45_SUC"/>
    <property type="match status" value="1"/>
</dbReference>
<feature type="transmembrane region" description="Helical" evidence="11">
    <location>
        <begin position="166"/>
        <end position="183"/>
    </location>
</feature>
<feature type="transmembrane region" description="Helical" evidence="11">
    <location>
        <begin position="466"/>
        <end position="484"/>
    </location>
</feature>
<evidence type="ECO:0000313" key="12">
    <source>
        <dbReference type="EMBL" id="KAH0464377.1"/>
    </source>
</evidence>
<feature type="transmembrane region" description="Helical" evidence="11">
    <location>
        <begin position="102"/>
        <end position="122"/>
    </location>
</feature>
<dbReference type="GO" id="GO:0005773">
    <property type="term" value="C:vacuole"/>
    <property type="evidence" value="ECO:0007669"/>
    <property type="project" value="TreeGrafter"/>
</dbReference>
<organism evidence="12 13">
    <name type="scientific">Dendrobium chrysotoxum</name>
    <name type="common">Orchid</name>
    <dbReference type="NCBI Taxonomy" id="161865"/>
    <lineage>
        <taxon>Eukaryota</taxon>
        <taxon>Viridiplantae</taxon>
        <taxon>Streptophyta</taxon>
        <taxon>Embryophyta</taxon>
        <taxon>Tracheophyta</taxon>
        <taxon>Spermatophyta</taxon>
        <taxon>Magnoliopsida</taxon>
        <taxon>Liliopsida</taxon>
        <taxon>Asparagales</taxon>
        <taxon>Orchidaceae</taxon>
        <taxon>Epidendroideae</taxon>
        <taxon>Malaxideae</taxon>
        <taxon>Dendrobiinae</taxon>
        <taxon>Dendrobium</taxon>
    </lineage>
</organism>
<keyword evidence="5" id="KW-0762">Sugar transport</keyword>
<evidence type="ECO:0000256" key="6">
    <source>
        <dbReference type="ARBA" id="ARBA00022692"/>
    </source>
</evidence>
<evidence type="ECO:0000256" key="5">
    <source>
        <dbReference type="ARBA" id="ARBA00022597"/>
    </source>
</evidence>
<gene>
    <name evidence="12" type="ORF">IEQ34_007163</name>
</gene>
<protein>
    <recommendedName>
        <fullName evidence="14">Sucrose transporter</fullName>
    </recommendedName>
</protein>
<evidence type="ECO:0000256" key="1">
    <source>
        <dbReference type="ARBA" id="ARBA00004141"/>
    </source>
</evidence>
<evidence type="ECO:0000256" key="8">
    <source>
        <dbReference type="ARBA" id="ARBA00022989"/>
    </source>
</evidence>
<name>A0AAV7H7I2_DENCH</name>
<dbReference type="PANTHER" id="PTHR19432">
    <property type="entry name" value="SUGAR TRANSPORTER"/>
    <property type="match status" value="1"/>
</dbReference>
<comment type="similarity">
    <text evidence="3">Belongs to the glycoside-pentoside-hexuronide (GPH) cation symporter transporter (TC 2.A.2.4) family.</text>
</comment>
<evidence type="ECO:0000313" key="13">
    <source>
        <dbReference type="Proteomes" id="UP000775213"/>
    </source>
</evidence>
<dbReference type="Proteomes" id="UP000775213">
    <property type="component" value="Unassembled WGS sequence"/>
</dbReference>
<keyword evidence="6 11" id="KW-0812">Transmembrane</keyword>
<evidence type="ECO:0000256" key="7">
    <source>
        <dbReference type="ARBA" id="ARBA00022847"/>
    </source>
</evidence>
<evidence type="ECO:0000256" key="2">
    <source>
        <dbReference type="ARBA" id="ARBA00004914"/>
    </source>
</evidence>
<dbReference type="EMBL" id="JAGFBR010000007">
    <property type="protein sequence ID" value="KAH0464377.1"/>
    <property type="molecule type" value="Genomic_DNA"/>
</dbReference>
<dbReference type="SUPFAM" id="SSF103473">
    <property type="entry name" value="MFS general substrate transporter"/>
    <property type="match status" value="1"/>
</dbReference>
<evidence type="ECO:0000256" key="4">
    <source>
        <dbReference type="ARBA" id="ARBA00022448"/>
    </source>
</evidence>
<feature type="transmembrane region" description="Helical" evidence="11">
    <location>
        <begin position="64"/>
        <end position="82"/>
    </location>
</feature>
<sequence length="654" mass="71816">MSDPPHELTGTQPPPAKSRPRSSLSSAAEVATTSGRDRNKKSRPPLPPPPPPPPRLEARVPLRLLLQVTVVASGVQFGWALQLSLLTPYVQELGIPHSFASFVWLCGPLSGLFVQPLVGVMSDRCASKLGRRRPFIIGGAVVIALSVLLIGHAADIGGILGDPADAVVRPRAIAIFVVGFWLLDVGNNTIQGPCRALLADLTGKDHRRTRVANAYYSLFMALGSVLGYAAGSFSGWFKILPFTLTSACNTNCANLKSVFIVDVVLLVLSTYISISSVKEVPLSRASSSPDEETPAQEAFFWDLLGVFRYITLPIWIILIVTALNWIGWFPFTLFDTDWMGREIYRGDPNGGQNYHTGVRMGAFGLMLNSIVLGFTSVMLEKLCRKLGSGLVWGISSIVLSFCLGAMLIITAVLKNMDISSTGLPPTGIVVAALIVFTVLGAPLAITYSLPYALVAARIEALGLGQGLAMGVLNLAIVIPQVSLYLWEVDHGISYLEVGTLQPSLWEQLQLFLAAWWQLLLFPGHNLQNQRTADKTTEGGDELLRMLISRNNNPFELYCIILELFKSHNRGHHLRLMCREISVEDGGLLILLSFDFYCLLRFVETKTGKTSCQYEYIYLLIKFALNQKLKLFSKHFTLIKISSLNFLRLLNPGIY</sequence>
<evidence type="ECO:0000256" key="11">
    <source>
        <dbReference type="SAM" id="Phobius"/>
    </source>
</evidence>
<feature type="region of interest" description="Disordered" evidence="10">
    <location>
        <begin position="1"/>
        <end position="56"/>
    </location>
</feature>
<dbReference type="GO" id="GO:0005886">
    <property type="term" value="C:plasma membrane"/>
    <property type="evidence" value="ECO:0007669"/>
    <property type="project" value="InterPro"/>
</dbReference>
<feature type="transmembrane region" description="Helical" evidence="11">
    <location>
        <begin position="360"/>
        <end position="379"/>
    </location>
</feature>
<dbReference type="GO" id="GO:0008506">
    <property type="term" value="F:sucrose:proton symporter activity"/>
    <property type="evidence" value="ECO:0007669"/>
    <property type="project" value="TreeGrafter"/>
</dbReference>
<dbReference type="InterPro" id="IPR005989">
    <property type="entry name" value="Suc_symporter_pln"/>
</dbReference>
<feature type="transmembrane region" description="Helical" evidence="11">
    <location>
        <begin position="214"/>
        <end position="237"/>
    </location>
</feature>
<evidence type="ECO:0000256" key="10">
    <source>
        <dbReference type="SAM" id="MobiDB-lite"/>
    </source>
</evidence>
<keyword evidence="7" id="KW-0769">Symport</keyword>
<keyword evidence="13" id="KW-1185">Reference proteome</keyword>
<keyword evidence="4" id="KW-0813">Transport</keyword>
<dbReference type="PANTHER" id="PTHR19432:SF90">
    <property type="entry name" value="SUCROSE TRANSPORT PROTEIN SUC4"/>
    <property type="match status" value="1"/>
</dbReference>